<sequence>MNIQNNPKLVPAPKNTAINLPPARIPPSFKSRDVLSRSFPFSSLSLKTKVDSYPPNMSREAYQVPSSLGGQNTFGDAGASSLDGPMVAYLCGECNARVSLKRGDQIRCKECGHRVLYKERTKRWGFLTFSSCLQSFSWTCLLTGFGCTGWFSSKLGEVETNRLRDAGFYLLRS</sequence>
<dbReference type="EMBL" id="ML735214">
    <property type="protein sequence ID" value="KAE8396508.1"/>
    <property type="molecule type" value="Genomic_DNA"/>
</dbReference>
<dbReference type="Pfam" id="PF03604">
    <property type="entry name" value="Zn_ribbon_RPAB4"/>
    <property type="match status" value="1"/>
</dbReference>
<reference evidence="6" key="1">
    <citation type="submission" date="2019-04" db="EMBL/GenBank/DDBJ databases">
        <title>Friends and foes A comparative genomics studyof 23 Aspergillus species from section Flavi.</title>
        <authorList>
            <consortium name="DOE Joint Genome Institute"/>
            <person name="Kjaerbolling I."/>
            <person name="Vesth T."/>
            <person name="Frisvad J.C."/>
            <person name="Nybo J.L."/>
            <person name="Theobald S."/>
            <person name="Kildgaard S."/>
            <person name="Isbrandt T."/>
            <person name="Kuo A."/>
            <person name="Sato A."/>
            <person name="Lyhne E.K."/>
            <person name="Kogle M.E."/>
            <person name="Wiebenga A."/>
            <person name="Kun R.S."/>
            <person name="Lubbers R.J."/>
            <person name="Makela M.R."/>
            <person name="Barry K."/>
            <person name="Chovatia M."/>
            <person name="Clum A."/>
            <person name="Daum C."/>
            <person name="Haridas S."/>
            <person name="He G."/>
            <person name="LaButti K."/>
            <person name="Lipzen A."/>
            <person name="Mondo S."/>
            <person name="Riley R."/>
            <person name="Salamov A."/>
            <person name="Simmons B.A."/>
            <person name="Magnuson J.K."/>
            <person name="Henrissat B."/>
            <person name="Mortensen U.H."/>
            <person name="Larsen T.O."/>
            <person name="Devries R.P."/>
            <person name="Grigoriev I.V."/>
            <person name="Machida M."/>
            <person name="Baker S.E."/>
            <person name="Andersen M.R."/>
        </authorList>
    </citation>
    <scope>NUCLEOTIDE SEQUENCE [LARGE SCALE GENOMIC DNA]</scope>
    <source>
        <strain evidence="6">IBT 14317</strain>
    </source>
</reference>
<dbReference type="SMART" id="SM00659">
    <property type="entry name" value="RPOLCX"/>
    <property type="match status" value="1"/>
</dbReference>
<dbReference type="GO" id="GO:0008270">
    <property type="term" value="F:zinc ion binding"/>
    <property type="evidence" value="ECO:0007669"/>
    <property type="project" value="InterPro"/>
</dbReference>
<evidence type="ECO:0000256" key="4">
    <source>
        <dbReference type="ARBA" id="ARBA00023242"/>
    </source>
</evidence>
<dbReference type="GO" id="GO:0003677">
    <property type="term" value="F:DNA binding"/>
    <property type="evidence" value="ECO:0007669"/>
    <property type="project" value="InterPro"/>
</dbReference>
<keyword evidence="3" id="KW-0862">Zinc</keyword>
<dbReference type="OrthoDB" id="5585087at2759"/>
<proteinExistence type="inferred from homology"/>
<dbReference type="InterPro" id="IPR029040">
    <property type="entry name" value="RPABC4/Spt4"/>
</dbReference>
<keyword evidence="4" id="KW-0539">Nucleus</keyword>
<name>A0A5N7CS55_PETAA</name>
<dbReference type="FunFam" id="2.20.28.30:FF:000003">
    <property type="entry name" value="DNA-directed RNA polymerases I, II, and III subunit RPABC4"/>
    <property type="match status" value="1"/>
</dbReference>
<protein>
    <submittedName>
        <fullName evidence="6">DNA directed RNA polymerase</fullName>
    </submittedName>
</protein>
<evidence type="ECO:0000256" key="1">
    <source>
        <dbReference type="ARBA" id="ARBA00004123"/>
    </source>
</evidence>
<dbReference type="Proteomes" id="UP000326877">
    <property type="component" value="Unassembled WGS sequence"/>
</dbReference>
<dbReference type="GO" id="GO:0005666">
    <property type="term" value="C:RNA polymerase III complex"/>
    <property type="evidence" value="ECO:0007669"/>
    <property type="project" value="TreeGrafter"/>
</dbReference>
<dbReference type="PANTHER" id="PTHR12056">
    <property type="entry name" value="DNA-DIRECTED RNA POLYMERASES I, II, AND III"/>
    <property type="match status" value="1"/>
</dbReference>
<dbReference type="GO" id="GO:0005665">
    <property type="term" value="C:RNA polymerase II, core complex"/>
    <property type="evidence" value="ECO:0007669"/>
    <property type="project" value="TreeGrafter"/>
</dbReference>
<comment type="subcellular location">
    <subcellularLocation>
        <location evidence="1">Nucleus</location>
    </subcellularLocation>
</comment>
<dbReference type="GO" id="GO:0003899">
    <property type="term" value="F:DNA-directed RNA polymerase activity"/>
    <property type="evidence" value="ECO:0007669"/>
    <property type="project" value="InterPro"/>
</dbReference>
<dbReference type="Gene3D" id="2.20.28.30">
    <property type="entry name" value="RNA polymerase ii, chain L"/>
    <property type="match status" value="1"/>
</dbReference>
<dbReference type="AlphaFoldDB" id="A0A5N7CS55"/>
<evidence type="ECO:0000313" key="6">
    <source>
        <dbReference type="EMBL" id="KAE8396508.1"/>
    </source>
</evidence>
<evidence type="ECO:0000256" key="5">
    <source>
        <dbReference type="ARBA" id="ARBA00025770"/>
    </source>
</evidence>
<organism evidence="6">
    <name type="scientific">Petromyces alliaceus</name>
    <name type="common">Aspergillus alliaceus</name>
    <dbReference type="NCBI Taxonomy" id="209559"/>
    <lineage>
        <taxon>Eukaryota</taxon>
        <taxon>Fungi</taxon>
        <taxon>Dikarya</taxon>
        <taxon>Ascomycota</taxon>
        <taxon>Pezizomycotina</taxon>
        <taxon>Eurotiomycetes</taxon>
        <taxon>Eurotiomycetidae</taxon>
        <taxon>Eurotiales</taxon>
        <taxon>Aspergillaceae</taxon>
        <taxon>Aspergillus</taxon>
        <taxon>Aspergillus subgen. Circumdati</taxon>
    </lineage>
</organism>
<dbReference type="GO" id="GO:0005736">
    <property type="term" value="C:RNA polymerase I complex"/>
    <property type="evidence" value="ECO:0007669"/>
    <property type="project" value="TreeGrafter"/>
</dbReference>
<dbReference type="InterPro" id="IPR006591">
    <property type="entry name" value="RNAP_P/RPABC4"/>
</dbReference>
<dbReference type="SUPFAM" id="SSF63393">
    <property type="entry name" value="RNA polymerase subunits"/>
    <property type="match status" value="1"/>
</dbReference>
<evidence type="ECO:0000256" key="2">
    <source>
        <dbReference type="ARBA" id="ARBA00022723"/>
    </source>
</evidence>
<dbReference type="PANTHER" id="PTHR12056:SF2">
    <property type="entry name" value="GEO11084P1"/>
    <property type="match status" value="1"/>
</dbReference>
<comment type="similarity">
    <text evidence="5">Belongs to the archaeal Rpo12/eukaryotic RPC10 RNA polymerase subunit family.</text>
</comment>
<keyword evidence="2" id="KW-0479">Metal-binding</keyword>
<accession>A0A5N7CS55</accession>
<dbReference type="GO" id="GO:0006351">
    <property type="term" value="P:DNA-templated transcription"/>
    <property type="evidence" value="ECO:0007669"/>
    <property type="project" value="InterPro"/>
</dbReference>
<dbReference type="InterPro" id="IPR039747">
    <property type="entry name" value="RPABC4"/>
</dbReference>
<gene>
    <name evidence="6" type="ORF">BDV23DRAFT_844</name>
</gene>
<evidence type="ECO:0000256" key="3">
    <source>
        <dbReference type="ARBA" id="ARBA00022833"/>
    </source>
</evidence>